<evidence type="ECO:0000313" key="3">
    <source>
        <dbReference type="Proteomes" id="UP000278807"/>
    </source>
</evidence>
<reference evidence="2 3" key="1">
    <citation type="submission" date="2018-11" db="EMBL/GenBank/DDBJ databases">
        <authorList>
            <consortium name="Pathogen Informatics"/>
        </authorList>
    </citation>
    <scope>NUCLEOTIDE SEQUENCE [LARGE SCALE GENOMIC DNA]</scope>
</reference>
<name>A0A3P7T581_RODNA</name>
<dbReference type="AlphaFoldDB" id="A0A3P7T581"/>
<accession>A0A3P7T581</accession>
<organism evidence="2 3">
    <name type="scientific">Rodentolepis nana</name>
    <name type="common">Dwarf tapeworm</name>
    <name type="synonym">Hymenolepis nana</name>
    <dbReference type="NCBI Taxonomy" id="102285"/>
    <lineage>
        <taxon>Eukaryota</taxon>
        <taxon>Metazoa</taxon>
        <taxon>Spiralia</taxon>
        <taxon>Lophotrochozoa</taxon>
        <taxon>Platyhelminthes</taxon>
        <taxon>Cestoda</taxon>
        <taxon>Eucestoda</taxon>
        <taxon>Cyclophyllidea</taxon>
        <taxon>Hymenolepididae</taxon>
        <taxon>Rodentolepis</taxon>
    </lineage>
</organism>
<proteinExistence type="predicted"/>
<sequence>MADGVTRIHRPQGIIAARENRRRRDDAPNRPLPSEIEAGDSDLLPLIRP</sequence>
<feature type="compositionally biased region" description="Basic and acidic residues" evidence="1">
    <location>
        <begin position="18"/>
        <end position="28"/>
    </location>
</feature>
<gene>
    <name evidence="2" type="ORF">HNAJ_LOCUS7033</name>
</gene>
<evidence type="ECO:0000256" key="1">
    <source>
        <dbReference type="SAM" id="MobiDB-lite"/>
    </source>
</evidence>
<feature type="region of interest" description="Disordered" evidence="1">
    <location>
        <begin position="1"/>
        <end position="49"/>
    </location>
</feature>
<dbReference type="EMBL" id="UZAE01009821">
    <property type="protein sequence ID" value="VDO02893.1"/>
    <property type="molecule type" value="Genomic_DNA"/>
</dbReference>
<evidence type="ECO:0000313" key="2">
    <source>
        <dbReference type="EMBL" id="VDO02893.1"/>
    </source>
</evidence>
<protein>
    <submittedName>
        <fullName evidence="2">Uncharacterized protein</fullName>
    </submittedName>
</protein>
<keyword evidence="3" id="KW-1185">Reference proteome</keyword>
<dbReference type="Proteomes" id="UP000278807">
    <property type="component" value="Unassembled WGS sequence"/>
</dbReference>